<evidence type="ECO:0000259" key="2">
    <source>
        <dbReference type="PROSITE" id="PS50846"/>
    </source>
</evidence>
<sequence length="187" mass="20813">MKQKIVIKLSMDNEKCRTKALKTAAEVKGVTSVSLEGDDKDRVCVTGDNVDIVCLANQLKKKFNNVTILTTEEVKKKTEAEKKKEKEEEKKKMIEACHAVLHGSCKCNNFNCHGKCNSCTKCESSKCDGTNCVTICSFKCGNSKCDGNKCNGCTPKVTSPCFQRCPQWCTCSKCCAPYQPYCKPYWT</sequence>
<dbReference type="InterPro" id="IPR006121">
    <property type="entry name" value="HMA_dom"/>
</dbReference>
<dbReference type="EnsemblPlants" id="AES76597">
    <property type="protein sequence ID" value="AES76597"/>
    <property type="gene ID" value="MTR_6g082180"/>
</dbReference>
<dbReference type="HOGENOM" id="CLU_092610_1_0_1"/>
<dbReference type="EMBL" id="PSQE01000006">
    <property type="protein sequence ID" value="RHN52717.1"/>
    <property type="molecule type" value="Genomic_DNA"/>
</dbReference>
<reference evidence="3 6" key="2">
    <citation type="journal article" date="2014" name="BMC Genomics">
        <title>An improved genome release (version Mt4.0) for the model legume Medicago truncatula.</title>
        <authorList>
            <person name="Tang H."/>
            <person name="Krishnakumar V."/>
            <person name="Bidwell S."/>
            <person name="Rosen B."/>
            <person name="Chan A."/>
            <person name="Zhou S."/>
            <person name="Gentzbittel L."/>
            <person name="Childs K.L."/>
            <person name="Yandell M."/>
            <person name="Gundlach H."/>
            <person name="Mayer K.F."/>
            <person name="Schwartz D.C."/>
            <person name="Town C.D."/>
        </authorList>
    </citation>
    <scope>GENOME REANNOTATION</scope>
    <source>
        <strain evidence="5 6">cv. Jemalong A17</strain>
    </source>
</reference>
<dbReference type="PROSITE" id="PS50846">
    <property type="entry name" value="HMA_2"/>
    <property type="match status" value="1"/>
</dbReference>
<protein>
    <submittedName>
        <fullName evidence="4">Putative TNFR/NGFR cysteine-rich region</fullName>
    </submittedName>
</protein>
<dbReference type="Gene3D" id="3.30.70.100">
    <property type="match status" value="1"/>
</dbReference>
<reference evidence="5" key="3">
    <citation type="submission" date="2015-04" db="UniProtKB">
        <authorList>
            <consortium name="EnsemblPlants"/>
        </authorList>
    </citation>
    <scope>IDENTIFICATION</scope>
    <source>
        <strain evidence="5">cv. Jemalong A17</strain>
    </source>
</reference>
<evidence type="ECO:0000256" key="1">
    <source>
        <dbReference type="SAM" id="Coils"/>
    </source>
</evidence>
<gene>
    <name evidence="5" type="primary">11435531</name>
    <name evidence="3" type="ordered locus">MTR_6g082180</name>
    <name evidence="4" type="ORF">MtrunA17_Chr6g0483511</name>
</gene>
<organism evidence="3 6">
    <name type="scientific">Medicago truncatula</name>
    <name type="common">Barrel medic</name>
    <name type="synonym">Medicago tribuloides</name>
    <dbReference type="NCBI Taxonomy" id="3880"/>
    <lineage>
        <taxon>Eukaryota</taxon>
        <taxon>Viridiplantae</taxon>
        <taxon>Streptophyta</taxon>
        <taxon>Embryophyta</taxon>
        <taxon>Tracheophyta</taxon>
        <taxon>Spermatophyta</taxon>
        <taxon>Magnoliopsida</taxon>
        <taxon>eudicotyledons</taxon>
        <taxon>Gunneridae</taxon>
        <taxon>Pentapetalae</taxon>
        <taxon>rosids</taxon>
        <taxon>fabids</taxon>
        <taxon>Fabales</taxon>
        <taxon>Fabaceae</taxon>
        <taxon>Papilionoideae</taxon>
        <taxon>50 kb inversion clade</taxon>
        <taxon>NPAAA clade</taxon>
        <taxon>Hologalegina</taxon>
        <taxon>IRL clade</taxon>
        <taxon>Trifolieae</taxon>
        <taxon>Medicago</taxon>
    </lineage>
</organism>
<dbReference type="GO" id="GO:0046872">
    <property type="term" value="F:metal ion binding"/>
    <property type="evidence" value="ECO:0007669"/>
    <property type="project" value="InterPro"/>
</dbReference>
<dbReference type="eggNOG" id="KOG0017">
    <property type="taxonomic scope" value="Eukaryota"/>
</dbReference>
<dbReference type="EMBL" id="CM001222">
    <property type="protein sequence ID" value="AES76597.2"/>
    <property type="molecule type" value="Genomic_DNA"/>
</dbReference>
<proteinExistence type="predicted"/>
<dbReference type="STRING" id="3880.G7KM76"/>
<reference evidence="3 6" key="1">
    <citation type="journal article" date="2011" name="Nature">
        <title>The Medicago genome provides insight into the evolution of rhizobial symbioses.</title>
        <authorList>
            <person name="Young N.D."/>
            <person name="Debelle F."/>
            <person name="Oldroyd G.E."/>
            <person name="Geurts R."/>
            <person name="Cannon S.B."/>
            <person name="Udvardi M.K."/>
            <person name="Benedito V.A."/>
            <person name="Mayer K.F."/>
            <person name="Gouzy J."/>
            <person name="Schoof H."/>
            <person name="Van de Peer Y."/>
            <person name="Proost S."/>
            <person name="Cook D.R."/>
            <person name="Meyers B.C."/>
            <person name="Spannagl M."/>
            <person name="Cheung F."/>
            <person name="De Mita S."/>
            <person name="Krishnakumar V."/>
            <person name="Gundlach H."/>
            <person name="Zhou S."/>
            <person name="Mudge J."/>
            <person name="Bharti A.K."/>
            <person name="Murray J.D."/>
            <person name="Naoumkina M.A."/>
            <person name="Rosen B."/>
            <person name="Silverstein K.A."/>
            <person name="Tang H."/>
            <person name="Rombauts S."/>
            <person name="Zhao P.X."/>
            <person name="Zhou P."/>
            <person name="Barbe V."/>
            <person name="Bardou P."/>
            <person name="Bechner M."/>
            <person name="Bellec A."/>
            <person name="Berger A."/>
            <person name="Berges H."/>
            <person name="Bidwell S."/>
            <person name="Bisseling T."/>
            <person name="Choisne N."/>
            <person name="Couloux A."/>
            <person name="Denny R."/>
            <person name="Deshpande S."/>
            <person name="Dai X."/>
            <person name="Doyle J.J."/>
            <person name="Dudez A.M."/>
            <person name="Farmer A.D."/>
            <person name="Fouteau S."/>
            <person name="Franken C."/>
            <person name="Gibelin C."/>
            <person name="Gish J."/>
            <person name="Goldstein S."/>
            <person name="Gonzalez A.J."/>
            <person name="Green P.J."/>
            <person name="Hallab A."/>
            <person name="Hartog M."/>
            <person name="Hua A."/>
            <person name="Humphray S.J."/>
            <person name="Jeong D.H."/>
            <person name="Jing Y."/>
            <person name="Jocker A."/>
            <person name="Kenton S.M."/>
            <person name="Kim D.J."/>
            <person name="Klee K."/>
            <person name="Lai H."/>
            <person name="Lang C."/>
            <person name="Lin S."/>
            <person name="Macmil S.L."/>
            <person name="Magdelenat G."/>
            <person name="Matthews L."/>
            <person name="McCorrison J."/>
            <person name="Monaghan E.L."/>
            <person name="Mun J.H."/>
            <person name="Najar F.Z."/>
            <person name="Nicholson C."/>
            <person name="Noirot C."/>
            <person name="O'Bleness M."/>
            <person name="Paule C.R."/>
            <person name="Poulain J."/>
            <person name="Prion F."/>
            <person name="Qin B."/>
            <person name="Qu C."/>
            <person name="Retzel E.F."/>
            <person name="Riddle C."/>
            <person name="Sallet E."/>
            <person name="Samain S."/>
            <person name="Samson N."/>
            <person name="Sanders I."/>
            <person name="Saurat O."/>
            <person name="Scarpelli C."/>
            <person name="Schiex T."/>
            <person name="Segurens B."/>
            <person name="Severin A.J."/>
            <person name="Sherrier D.J."/>
            <person name="Shi R."/>
            <person name="Sims S."/>
            <person name="Singer S.R."/>
            <person name="Sinharoy S."/>
            <person name="Sterck L."/>
            <person name="Viollet A."/>
            <person name="Wang B.B."/>
            <person name="Wang K."/>
            <person name="Wang M."/>
            <person name="Wang X."/>
            <person name="Warfsmann J."/>
            <person name="Weissenbach J."/>
            <person name="White D.D."/>
            <person name="White J.D."/>
            <person name="Wiley G.B."/>
            <person name="Wincker P."/>
            <person name="Xing Y."/>
            <person name="Yang L."/>
            <person name="Yao Z."/>
            <person name="Ying F."/>
            <person name="Zhai J."/>
            <person name="Zhou L."/>
            <person name="Zuber A."/>
            <person name="Denarie J."/>
            <person name="Dixon R.A."/>
            <person name="May G.D."/>
            <person name="Schwartz D.C."/>
            <person name="Rogers J."/>
            <person name="Quetier F."/>
            <person name="Town C.D."/>
            <person name="Roe B.A."/>
        </authorList>
    </citation>
    <scope>NUCLEOTIDE SEQUENCE [LARGE SCALE GENOMIC DNA]</scope>
    <source>
        <strain evidence="3">A17</strain>
        <strain evidence="5 6">cv. Jemalong A17</strain>
    </source>
</reference>
<name>G7KM76_MEDTR</name>
<keyword evidence="1" id="KW-0175">Coiled coil</keyword>
<dbReference type="Gramene" id="rna37416">
    <property type="protein sequence ID" value="RHN52717.1"/>
    <property type="gene ID" value="gene37416"/>
</dbReference>
<feature type="coiled-coil region" evidence="1">
    <location>
        <begin position="68"/>
        <end position="97"/>
    </location>
</feature>
<accession>G7KM76</accession>
<evidence type="ECO:0000313" key="6">
    <source>
        <dbReference type="Proteomes" id="UP000002051"/>
    </source>
</evidence>
<accession>A0A0C3VYZ9</accession>
<reference evidence="4" key="4">
    <citation type="journal article" date="2018" name="Nat. Plants">
        <title>Whole-genome landscape of Medicago truncatula symbiotic genes.</title>
        <authorList>
            <person name="Pecrix Y."/>
            <person name="Gamas P."/>
            <person name="Carrere S."/>
        </authorList>
    </citation>
    <scope>NUCLEOTIDE SEQUENCE</scope>
    <source>
        <tissue evidence="4">Leaves</tissue>
    </source>
</reference>
<dbReference type="PANTHER" id="PTHR46932">
    <property type="entry name" value="HEAVY METAL-ASSOCIATED ISOPRENYLATED PLANT PROTEIN 47"/>
    <property type="match status" value="1"/>
</dbReference>
<keyword evidence="6" id="KW-1185">Reference proteome</keyword>
<dbReference type="OrthoDB" id="1426971at2759"/>
<dbReference type="KEGG" id="mtr:11435531"/>
<evidence type="ECO:0000313" key="3">
    <source>
        <dbReference type="EMBL" id="AES76597.2"/>
    </source>
</evidence>
<dbReference type="ExpressionAtlas" id="G7KM76">
    <property type="expression patterns" value="differential"/>
</dbReference>
<dbReference type="Proteomes" id="UP000265566">
    <property type="component" value="Chromosome 6"/>
</dbReference>
<feature type="domain" description="HMA" evidence="2">
    <location>
        <begin position="2"/>
        <end position="71"/>
    </location>
</feature>
<dbReference type="PaxDb" id="3880-AES76597"/>
<dbReference type="PANTHER" id="PTHR46932:SF18">
    <property type="entry name" value="HMA DOMAIN-CONTAINING PROTEIN"/>
    <property type="match status" value="1"/>
</dbReference>
<dbReference type="AlphaFoldDB" id="G7KM76"/>
<evidence type="ECO:0000313" key="5">
    <source>
        <dbReference type="EnsemblPlants" id="AES76597"/>
    </source>
</evidence>
<dbReference type="Proteomes" id="UP000002051">
    <property type="component" value="Chromosome 6"/>
</dbReference>
<evidence type="ECO:0000313" key="4">
    <source>
        <dbReference type="EMBL" id="RHN52717.1"/>
    </source>
</evidence>
<dbReference type="InterPro" id="IPR001368">
    <property type="entry name" value="TNFR/NGFR_Cys_rich_reg"/>
</dbReference>
<dbReference type="InterPro" id="IPR042885">
    <property type="entry name" value="HIPP47/16"/>
</dbReference>
<dbReference type="PROSITE" id="PS00652">
    <property type="entry name" value="TNFR_NGFR_1"/>
    <property type="match status" value="1"/>
</dbReference>